<evidence type="ECO:0000256" key="2">
    <source>
        <dbReference type="SAM" id="SignalP"/>
    </source>
</evidence>
<dbReference type="RefSeq" id="WP_283484902.1">
    <property type="nucleotide sequence ID" value="NZ_CP125947.1"/>
</dbReference>
<evidence type="ECO:0000313" key="3">
    <source>
        <dbReference type="EMBL" id="WHS63745.1"/>
    </source>
</evidence>
<keyword evidence="2" id="KW-0732">Signal</keyword>
<protein>
    <submittedName>
        <fullName evidence="3">Tetratricopeptide repeat protein</fullName>
    </submittedName>
</protein>
<dbReference type="InterPro" id="IPR011990">
    <property type="entry name" value="TPR-like_helical_dom_sf"/>
</dbReference>
<evidence type="ECO:0000256" key="1">
    <source>
        <dbReference type="SAM" id="MobiDB-lite"/>
    </source>
</evidence>
<dbReference type="EMBL" id="CP125947">
    <property type="protein sequence ID" value="WHS63745.1"/>
    <property type="molecule type" value="Genomic_DNA"/>
</dbReference>
<organism evidence="3 4">
    <name type="scientific">Comamonas resistens</name>
    <dbReference type="NCBI Taxonomy" id="3046670"/>
    <lineage>
        <taxon>Bacteria</taxon>
        <taxon>Pseudomonadati</taxon>
        <taxon>Pseudomonadota</taxon>
        <taxon>Betaproteobacteria</taxon>
        <taxon>Burkholderiales</taxon>
        <taxon>Comamonadaceae</taxon>
        <taxon>Comamonas</taxon>
    </lineage>
</organism>
<feature type="region of interest" description="Disordered" evidence="1">
    <location>
        <begin position="293"/>
        <end position="318"/>
    </location>
</feature>
<dbReference type="SUPFAM" id="SSF48452">
    <property type="entry name" value="TPR-like"/>
    <property type="match status" value="1"/>
</dbReference>
<reference evidence="3 4" key="1">
    <citation type="submission" date="2023-05" db="EMBL/GenBank/DDBJ databases">
        <authorList>
            <person name="Yin Y."/>
            <person name="Lu Z."/>
        </authorList>
    </citation>
    <scope>NUCLEOTIDE SEQUENCE [LARGE SCALE GENOMIC DNA]</scope>
    <source>
        <strain evidence="3 4">ZM22</strain>
    </source>
</reference>
<proteinExistence type="predicted"/>
<sequence length="318" mass="35837">MFRKSVATLSAVLGFGAQAASPASGFEARFAPLYASVFTEGGSFSGSAMSRDLKALEPLLTKASARDIFRLYYTEASVYGRRQMPAEAAQAAQKALAVLPTTTSTELAYPQFYLRHSSIRWLADAGDHQAAMRWVKHFQSQYPLPSIAKLPAEMRWDETRPIAKALDFPTQTQILGVYEDEGYLLHEQKRYREALQANQRLLPVARERLQALGRPELLRGLLTNMAQNSYELGDLELARGYLQQRLDIALKAQDHETVYDCYFQLMVLAQEQGQQQQARQWLAAYENLAQTNKDSTHLERSKQLGAELAKRSTNRSKP</sequence>
<feature type="signal peptide" evidence="2">
    <location>
        <begin position="1"/>
        <end position="19"/>
    </location>
</feature>
<feature type="chain" id="PRO_5047391693" evidence="2">
    <location>
        <begin position="20"/>
        <end position="318"/>
    </location>
</feature>
<accession>A0ABY8SKY7</accession>
<dbReference type="Proteomes" id="UP001240697">
    <property type="component" value="Chromosome"/>
</dbReference>
<name>A0ABY8SKY7_9BURK</name>
<evidence type="ECO:0000313" key="4">
    <source>
        <dbReference type="Proteomes" id="UP001240697"/>
    </source>
</evidence>
<dbReference type="Gene3D" id="1.25.40.10">
    <property type="entry name" value="Tetratricopeptide repeat domain"/>
    <property type="match status" value="1"/>
</dbReference>
<keyword evidence="4" id="KW-1185">Reference proteome</keyword>
<gene>
    <name evidence="3" type="ORF">QMY55_14520</name>
</gene>